<dbReference type="SUPFAM" id="SSF64518">
    <property type="entry name" value="Phase 1 flagellin"/>
    <property type="match status" value="2"/>
</dbReference>
<evidence type="ECO:0000313" key="3">
    <source>
        <dbReference type="Proteomes" id="UP000777265"/>
    </source>
</evidence>
<feature type="domain" description="Flagellin N-terminal" evidence="1">
    <location>
        <begin position="16"/>
        <end position="100"/>
    </location>
</feature>
<evidence type="ECO:0000259" key="1">
    <source>
        <dbReference type="Pfam" id="PF00669"/>
    </source>
</evidence>
<gene>
    <name evidence="2" type="ORF">GXY80_09295</name>
</gene>
<dbReference type="InterPro" id="IPR001029">
    <property type="entry name" value="Flagellin_N"/>
</dbReference>
<dbReference type="STRING" id="909663.GCA_000512235_02415"/>
<proteinExistence type="predicted"/>
<accession>A0A351U2V5</accession>
<reference evidence="2" key="1">
    <citation type="journal article" date="2020" name="Biotechnol. Biofuels">
        <title>New insights from the biogas microbiome by comprehensive genome-resolved metagenomics of nearly 1600 species originating from multiple anaerobic digesters.</title>
        <authorList>
            <person name="Campanaro S."/>
            <person name="Treu L."/>
            <person name="Rodriguez-R L.M."/>
            <person name="Kovalovszki A."/>
            <person name="Ziels R.M."/>
            <person name="Maus I."/>
            <person name="Zhu X."/>
            <person name="Kougias P.G."/>
            <person name="Basile A."/>
            <person name="Luo G."/>
            <person name="Schluter A."/>
            <person name="Konstantinidis K.T."/>
            <person name="Angelidaki I."/>
        </authorList>
    </citation>
    <scope>NUCLEOTIDE SEQUENCE</scope>
    <source>
        <strain evidence="2">AS06rmzACSIP_7</strain>
    </source>
</reference>
<evidence type="ECO:0000313" key="2">
    <source>
        <dbReference type="EMBL" id="NLW35658.1"/>
    </source>
</evidence>
<sequence length="397" mass="41224">MALNDISLTTGMRKNLVSLQKTVTLLDRTQDRLSTGKKVNSALDNPINYFAAQSHLSRASDISAYKDGMSEAVQTIQAANTGIENIKSMIEAARGLGQAALNASANSVGFTVTSMVSGNTIAIGGTTFTAVNTTASSETQFNVQDANGNALTVDEIVSNLAAKINQNDEKDGRAGNLKAVANGNRITLTSVATDKAITTTAVVAAAKGGGAADPGVTIDTKVTSERQTYALQYEEIMTQIDSLAQSSGYKGNNLLAKDTMAVGFEGGSISVRGFSASVSSMGVNVTGAAKSSVTGSENVKWAVGSDIRHDVNNLDKGIQKLKEESGKLSSSLSVINIQQDFSTSKINILTAGADNLTAADTNEEGANMLMLQTRQSLSTTALSLSSQAAQSVLRLFG</sequence>
<dbReference type="AlphaFoldDB" id="A0A351U2V5"/>
<dbReference type="Pfam" id="PF00669">
    <property type="entry name" value="Flagellin_N"/>
    <property type="match status" value="1"/>
</dbReference>
<comment type="caution">
    <text evidence="2">The sequence shown here is derived from an EMBL/GenBank/DDBJ whole genome shotgun (WGS) entry which is preliminary data.</text>
</comment>
<name>A0A351U2V5_9BACT</name>
<dbReference type="Gene3D" id="1.20.1330.10">
    <property type="entry name" value="f41 fragment of flagellin, N-terminal domain"/>
    <property type="match status" value="1"/>
</dbReference>
<organism evidence="2 3">
    <name type="scientific">Syntrophorhabdus aromaticivorans</name>
    <dbReference type="NCBI Taxonomy" id="328301"/>
    <lineage>
        <taxon>Bacteria</taxon>
        <taxon>Pseudomonadati</taxon>
        <taxon>Thermodesulfobacteriota</taxon>
        <taxon>Syntrophorhabdia</taxon>
        <taxon>Syntrophorhabdales</taxon>
        <taxon>Syntrophorhabdaceae</taxon>
        <taxon>Syntrophorhabdus</taxon>
    </lineage>
</organism>
<dbReference type="Proteomes" id="UP000777265">
    <property type="component" value="Unassembled WGS sequence"/>
</dbReference>
<dbReference type="EMBL" id="JAAYEE010000156">
    <property type="protein sequence ID" value="NLW35658.1"/>
    <property type="molecule type" value="Genomic_DNA"/>
</dbReference>
<reference evidence="2" key="2">
    <citation type="submission" date="2020-01" db="EMBL/GenBank/DDBJ databases">
        <authorList>
            <person name="Campanaro S."/>
        </authorList>
    </citation>
    <scope>NUCLEOTIDE SEQUENCE</scope>
    <source>
        <strain evidence="2">AS06rmzACSIP_7</strain>
    </source>
</reference>
<dbReference type="GO" id="GO:0005198">
    <property type="term" value="F:structural molecule activity"/>
    <property type="evidence" value="ECO:0007669"/>
    <property type="project" value="InterPro"/>
</dbReference>
<protein>
    <recommendedName>
        <fullName evidence="1">Flagellin N-terminal domain-containing protein</fullName>
    </recommendedName>
</protein>